<name>A0A4V1D965_9ALTE</name>
<evidence type="ECO:0000313" key="2">
    <source>
        <dbReference type="Proteomes" id="UP000298049"/>
    </source>
</evidence>
<evidence type="ECO:0000313" key="1">
    <source>
        <dbReference type="EMBL" id="QCF27610.1"/>
    </source>
</evidence>
<keyword evidence="2" id="KW-1185">Reference proteome</keyword>
<dbReference type="EMBL" id="CP031093">
    <property type="protein sequence ID" value="QCF27610.1"/>
    <property type="molecule type" value="Genomic_DNA"/>
</dbReference>
<gene>
    <name evidence="1" type="ORF">soil367_17705</name>
</gene>
<protein>
    <submittedName>
        <fullName evidence="1">Uncharacterized protein</fullName>
    </submittedName>
</protein>
<dbReference type="KEGG" id="hmi:soil367_17705"/>
<dbReference type="Proteomes" id="UP000298049">
    <property type="component" value="Chromosome"/>
</dbReference>
<dbReference type="AlphaFoldDB" id="A0A4V1D965"/>
<proteinExistence type="predicted"/>
<reference evidence="1 2" key="1">
    <citation type="submission" date="2018-07" db="EMBL/GenBank/DDBJ databases">
        <title>Marsedoiliclastica nanhaica gen. nov. sp. nov., a novel marine hydrocarbonoclastic bacterium isolated from an in-situ enriched hydrocarbon-degrading consortium in deep-sea sediment.</title>
        <authorList>
            <person name="Dong C."/>
            <person name="Ma T."/>
            <person name="Liu R."/>
            <person name="Shao Z."/>
        </authorList>
    </citation>
    <scope>NUCLEOTIDE SEQUENCE [LARGE SCALE GENOMIC DNA]</scope>
    <source>
        <strain evidence="2">soil36-7</strain>
    </source>
</reference>
<accession>A0A4V1D965</accession>
<sequence length="112" mass="12477">MECPSIQGLKLEKGDVEAIDNIQKINRNMAMISTLIPAGVMHSLFTKSNTVGSAINIASFEWRNFSLAMSRIPSIRRAQVESVAKMRALDANLNHKQRTFWKAITKGCEVAQ</sequence>
<organism evidence="1 2">
    <name type="scientific">Hydrocarboniclastica marina</name>
    <dbReference type="NCBI Taxonomy" id="2259620"/>
    <lineage>
        <taxon>Bacteria</taxon>
        <taxon>Pseudomonadati</taxon>
        <taxon>Pseudomonadota</taxon>
        <taxon>Gammaproteobacteria</taxon>
        <taxon>Alteromonadales</taxon>
        <taxon>Alteromonadaceae</taxon>
        <taxon>Hydrocarboniclastica</taxon>
    </lineage>
</organism>